<gene>
    <name evidence="7" type="ORF">KHB02_41000</name>
</gene>
<dbReference type="PANTHER" id="PTHR43133:SF25">
    <property type="entry name" value="RNA POLYMERASE SIGMA FACTOR RFAY-RELATED"/>
    <property type="match status" value="1"/>
</dbReference>
<dbReference type="InterPro" id="IPR014284">
    <property type="entry name" value="RNA_pol_sigma-70_dom"/>
</dbReference>
<evidence type="ECO:0000259" key="6">
    <source>
        <dbReference type="Pfam" id="PF08281"/>
    </source>
</evidence>
<feature type="domain" description="RNA polymerase sigma factor 70 region 4 type 2" evidence="6">
    <location>
        <begin position="108"/>
        <end position="159"/>
    </location>
</feature>
<protein>
    <submittedName>
        <fullName evidence="7">RNA polymerase sigma factor</fullName>
    </submittedName>
</protein>
<dbReference type="GO" id="GO:0016987">
    <property type="term" value="F:sigma factor activity"/>
    <property type="evidence" value="ECO:0007669"/>
    <property type="project" value="UniProtKB-KW"/>
</dbReference>
<evidence type="ECO:0000259" key="5">
    <source>
        <dbReference type="Pfam" id="PF04542"/>
    </source>
</evidence>
<dbReference type="PANTHER" id="PTHR43133">
    <property type="entry name" value="RNA POLYMERASE ECF-TYPE SIGMA FACTO"/>
    <property type="match status" value="1"/>
</dbReference>
<dbReference type="EMBL" id="JAGYPE010000009">
    <property type="protein sequence ID" value="MBS4187757.1"/>
    <property type="molecule type" value="Genomic_DNA"/>
</dbReference>
<comment type="caution">
    <text evidence="7">The sequence shown here is derived from an EMBL/GenBank/DDBJ whole genome shotgun (WGS) entry which is preliminary data.</text>
</comment>
<dbReference type="InterPro" id="IPR036388">
    <property type="entry name" value="WH-like_DNA-bd_sf"/>
</dbReference>
<evidence type="ECO:0000256" key="3">
    <source>
        <dbReference type="ARBA" id="ARBA00023082"/>
    </source>
</evidence>
<keyword evidence="3" id="KW-0731">Sigma factor</keyword>
<sequence>MALVNDEYRIDSPGEYTRFCETVGPEAFRLALYWTRNRSEAEDVVQEAFLRTWKSGKGVRVNLKGWFFRVLWHVFLDKNKTKNRETPHNLEWEQADAHSSYQRIEDREEIDWLLQTVSEEDRHLLAMHYAVEFTFRQIAEITGMREGTIKSRIHRALKTIRKNMPKEYTHHFGKERANHEQ</sequence>
<name>A0A942T9Q6_9BACI</name>
<dbReference type="InterPro" id="IPR039425">
    <property type="entry name" value="RNA_pol_sigma-70-like"/>
</dbReference>
<evidence type="ECO:0000256" key="4">
    <source>
        <dbReference type="ARBA" id="ARBA00023163"/>
    </source>
</evidence>
<dbReference type="InterPro" id="IPR013249">
    <property type="entry name" value="RNA_pol_sigma70_r4_t2"/>
</dbReference>
<dbReference type="InterPro" id="IPR013324">
    <property type="entry name" value="RNA_pol_sigma_r3/r4-like"/>
</dbReference>
<dbReference type="Pfam" id="PF08281">
    <property type="entry name" value="Sigma70_r4_2"/>
    <property type="match status" value="1"/>
</dbReference>
<dbReference type="InterPro" id="IPR007627">
    <property type="entry name" value="RNA_pol_sigma70_r2"/>
</dbReference>
<dbReference type="GO" id="GO:0003677">
    <property type="term" value="F:DNA binding"/>
    <property type="evidence" value="ECO:0007669"/>
    <property type="project" value="InterPro"/>
</dbReference>
<organism evidence="7">
    <name type="scientific">Neobacillus citreus</name>
    <dbReference type="NCBI Taxonomy" id="2833578"/>
    <lineage>
        <taxon>Bacteria</taxon>
        <taxon>Bacillati</taxon>
        <taxon>Bacillota</taxon>
        <taxon>Bacilli</taxon>
        <taxon>Bacillales</taxon>
        <taxon>Bacillaceae</taxon>
        <taxon>Neobacillus</taxon>
    </lineage>
</organism>
<dbReference type="Gene3D" id="1.10.1740.10">
    <property type="match status" value="1"/>
</dbReference>
<proteinExistence type="inferred from homology"/>
<dbReference type="SUPFAM" id="SSF88659">
    <property type="entry name" value="Sigma3 and sigma4 domains of RNA polymerase sigma factors"/>
    <property type="match status" value="1"/>
</dbReference>
<dbReference type="InterPro" id="IPR013325">
    <property type="entry name" value="RNA_pol_sigma_r2"/>
</dbReference>
<keyword evidence="2" id="KW-0805">Transcription regulation</keyword>
<dbReference type="NCBIfam" id="TIGR02937">
    <property type="entry name" value="sigma70-ECF"/>
    <property type="match status" value="1"/>
</dbReference>
<accession>A0A942T9Q6</accession>
<reference evidence="7" key="1">
    <citation type="submission" date="2021-05" db="EMBL/GenBank/DDBJ databases">
        <title>Novel Bacillus species.</title>
        <authorList>
            <person name="Liu G."/>
        </authorList>
    </citation>
    <scope>NUCLEOTIDE SEQUENCE</scope>
    <source>
        <strain evidence="7">FJAT-50051</strain>
    </source>
</reference>
<dbReference type="Gene3D" id="1.10.10.10">
    <property type="entry name" value="Winged helix-like DNA-binding domain superfamily/Winged helix DNA-binding domain"/>
    <property type="match status" value="1"/>
</dbReference>
<dbReference type="CDD" id="cd06171">
    <property type="entry name" value="Sigma70_r4"/>
    <property type="match status" value="1"/>
</dbReference>
<keyword evidence="4" id="KW-0804">Transcription</keyword>
<evidence type="ECO:0000256" key="1">
    <source>
        <dbReference type="ARBA" id="ARBA00010641"/>
    </source>
</evidence>
<dbReference type="Pfam" id="PF04542">
    <property type="entry name" value="Sigma70_r2"/>
    <property type="match status" value="1"/>
</dbReference>
<dbReference type="GO" id="GO:0006352">
    <property type="term" value="P:DNA-templated transcription initiation"/>
    <property type="evidence" value="ECO:0007669"/>
    <property type="project" value="InterPro"/>
</dbReference>
<evidence type="ECO:0000313" key="7">
    <source>
        <dbReference type="EMBL" id="MBS4187757.1"/>
    </source>
</evidence>
<dbReference type="SUPFAM" id="SSF88946">
    <property type="entry name" value="Sigma2 domain of RNA polymerase sigma factors"/>
    <property type="match status" value="1"/>
</dbReference>
<dbReference type="AlphaFoldDB" id="A0A942T9Q6"/>
<feature type="domain" description="RNA polymerase sigma-70 region 2" evidence="5">
    <location>
        <begin position="22"/>
        <end position="84"/>
    </location>
</feature>
<evidence type="ECO:0000256" key="2">
    <source>
        <dbReference type="ARBA" id="ARBA00023015"/>
    </source>
</evidence>
<comment type="similarity">
    <text evidence="1">Belongs to the sigma-70 factor family. ECF subfamily.</text>
</comment>